<sequence>MLHQRSEYASCRRGNGHRPRRRLFLRRLSIARLRPTFATLGLLTLGLLSAKPAVAQPASVSLSSEQSRQSIQWLADQLVRHIPRTIDGDDDWGDTKAIWSGVKVRRDGWNIKTNRRHKDVNHGRWVRYQIDLPPIVSPQGDGVKGDSSWVVIHWVTPVRSFVPADQQSVIASPIASTSLPSFRSDVPGQLELNSARGVVTGVSTDTTPSRIDSSESPDSSGAINAWRMAASIATPADFYVRLQRWNRGLQVYSVSVRGKMSLSLKVQATISMQADFSEVPPAMQLITEVEKASISIDRFEVDRISKIGGDVAEELGDLAENTIGKVWLRKENKRLVSRLNQAIERNHDEMRWSMTDWFAQLTH</sequence>
<gene>
    <name evidence="1" type="ORF">SAMN06265222_104147</name>
</gene>
<dbReference type="Proteomes" id="UP001158067">
    <property type="component" value="Unassembled WGS sequence"/>
</dbReference>
<keyword evidence="2" id="KW-1185">Reference proteome</keyword>
<reference evidence="1 2" key="1">
    <citation type="submission" date="2017-05" db="EMBL/GenBank/DDBJ databases">
        <authorList>
            <person name="Varghese N."/>
            <person name="Submissions S."/>
        </authorList>
    </citation>
    <scope>NUCLEOTIDE SEQUENCE [LARGE SCALE GENOMIC DNA]</scope>
    <source>
        <strain evidence="1 2">DSM 25457</strain>
    </source>
</reference>
<protein>
    <submittedName>
        <fullName evidence="1">Uncharacterized protein</fullName>
    </submittedName>
</protein>
<evidence type="ECO:0000313" key="2">
    <source>
        <dbReference type="Proteomes" id="UP001158067"/>
    </source>
</evidence>
<comment type="caution">
    <text evidence="1">The sequence shown here is derived from an EMBL/GenBank/DDBJ whole genome shotgun (WGS) entry which is preliminary data.</text>
</comment>
<name>A0ABY1Q337_9BACT</name>
<dbReference type="EMBL" id="FXUG01000004">
    <property type="protein sequence ID" value="SMP53750.1"/>
    <property type="molecule type" value="Genomic_DNA"/>
</dbReference>
<organism evidence="1 2">
    <name type="scientific">Neorhodopirellula lusitana</name>
    <dbReference type="NCBI Taxonomy" id="445327"/>
    <lineage>
        <taxon>Bacteria</taxon>
        <taxon>Pseudomonadati</taxon>
        <taxon>Planctomycetota</taxon>
        <taxon>Planctomycetia</taxon>
        <taxon>Pirellulales</taxon>
        <taxon>Pirellulaceae</taxon>
        <taxon>Neorhodopirellula</taxon>
    </lineage>
</organism>
<evidence type="ECO:0000313" key="1">
    <source>
        <dbReference type="EMBL" id="SMP53750.1"/>
    </source>
</evidence>
<accession>A0ABY1Q337</accession>
<proteinExistence type="predicted"/>